<proteinExistence type="predicted"/>
<keyword evidence="1" id="KW-1133">Transmembrane helix</keyword>
<feature type="transmembrane region" description="Helical" evidence="1">
    <location>
        <begin position="77"/>
        <end position="97"/>
    </location>
</feature>
<evidence type="ECO:0000256" key="1">
    <source>
        <dbReference type="SAM" id="Phobius"/>
    </source>
</evidence>
<feature type="transmembrane region" description="Helical" evidence="1">
    <location>
        <begin position="16"/>
        <end position="36"/>
    </location>
</feature>
<keyword evidence="1" id="KW-0812">Transmembrane</keyword>
<organism evidence="2">
    <name type="scientific">marine sediment metagenome</name>
    <dbReference type="NCBI Taxonomy" id="412755"/>
    <lineage>
        <taxon>unclassified sequences</taxon>
        <taxon>metagenomes</taxon>
        <taxon>ecological metagenomes</taxon>
    </lineage>
</organism>
<comment type="caution">
    <text evidence="2">The sequence shown here is derived from an EMBL/GenBank/DDBJ whole genome shotgun (WGS) entry which is preliminary data.</text>
</comment>
<protein>
    <submittedName>
        <fullName evidence="2">Uncharacterized protein</fullName>
    </submittedName>
</protein>
<dbReference type="EMBL" id="BARU01031089">
    <property type="protein sequence ID" value="GAH70703.1"/>
    <property type="molecule type" value="Genomic_DNA"/>
</dbReference>
<reference evidence="2" key="1">
    <citation type="journal article" date="2014" name="Front. Microbiol.">
        <title>High frequency of phylogenetically diverse reductive dehalogenase-homologous genes in deep subseafloor sedimentary metagenomes.</title>
        <authorList>
            <person name="Kawai M."/>
            <person name="Futagami T."/>
            <person name="Toyoda A."/>
            <person name="Takaki Y."/>
            <person name="Nishi S."/>
            <person name="Hori S."/>
            <person name="Arai W."/>
            <person name="Tsubouchi T."/>
            <person name="Morono Y."/>
            <person name="Uchiyama I."/>
            <person name="Ito T."/>
            <person name="Fujiyama A."/>
            <person name="Inagaki F."/>
            <person name="Takami H."/>
        </authorList>
    </citation>
    <scope>NUCLEOTIDE SEQUENCE</scope>
    <source>
        <strain evidence="2">Expedition CK06-06</strain>
    </source>
</reference>
<feature type="non-terminal residue" evidence="2">
    <location>
        <position position="98"/>
    </location>
</feature>
<evidence type="ECO:0000313" key="2">
    <source>
        <dbReference type="EMBL" id="GAH70703.1"/>
    </source>
</evidence>
<name>X1JLP8_9ZZZZ</name>
<keyword evidence="1" id="KW-0472">Membrane</keyword>
<feature type="transmembrane region" description="Helical" evidence="1">
    <location>
        <begin position="42"/>
        <end position="65"/>
    </location>
</feature>
<gene>
    <name evidence="2" type="ORF">S03H2_49223</name>
</gene>
<sequence length="98" mass="11164">MSYNNLNMSKLSDTGLILLIIGTFLIVLSLILLSIFEISPNLFVIIQINGWILFCIALIFIIITKDVYHIIKLKNNFPLKLDHLIIFICAMTITITLL</sequence>
<accession>X1JLP8</accession>
<dbReference type="AlphaFoldDB" id="X1JLP8"/>